<evidence type="ECO:0000313" key="4">
    <source>
        <dbReference type="Proteomes" id="UP001234343"/>
    </source>
</evidence>
<dbReference type="InterPro" id="IPR003675">
    <property type="entry name" value="Rce1/LyrA-like_dom"/>
</dbReference>
<organism evidence="3 4">
    <name type="scientific">Alteromonas arenosi</name>
    <dbReference type="NCBI Taxonomy" id="3055817"/>
    <lineage>
        <taxon>Bacteria</taxon>
        <taxon>Pseudomonadati</taxon>
        <taxon>Pseudomonadota</taxon>
        <taxon>Gammaproteobacteria</taxon>
        <taxon>Alteromonadales</taxon>
        <taxon>Alteromonadaceae</taxon>
        <taxon>Alteromonas/Salinimonas group</taxon>
        <taxon>Alteromonas</taxon>
    </lineage>
</organism>
<evidence type="ECO:0000313" key="3">
    <source>
        <dbReference type="EMBL" id="MDM7860400.1"/>
    </source>
</evidence>
<keyword evidence="1" id="KW-0812">Transmembrane</keyword>
<dbReference type="Proteomes" id="UP001234343">
    <property type="component" value="Unassembled WGS sequence"/>
</dbReference>
<dbReference type="Pfam" id="PF02517">
    <property type="entry name" value="Rce1-like"/>
    <property type="match status" value="1"/>
</dbReference>
<keyword evidence="4" id="KW-1185">Reference proteome</keyword>
<keyword evidence="3" id="KW-0645">Protease</keyword>
<sequence>MKSVGLKIDGRWFKQLSIGILAGSMMIVALCSIVFIGGGVSFQINQSFNSSILLNSFYLFFVGAFMEELLHRGFLFQRLIDGLGFWTAQLLIATVFAVGHWTNPGMEGVGQVIGSLDLFVGSLLFGLAYYKTKSLALPVGLHLGWNWCMGNVFGFNVSGHSATGILTPQLNDMPSWFTGGNFGLESSAISVLIGIFALVIMWRWSGMNEGRALAAS</sequence>
<proteinExistence type="predicted"/>
<keyword evidence="1" id="KW-1133">Transmembrane helix</keyword>
<comment type="caution">
    <text evidence="3">The sequence shown here is derived from an EMBL/GenBank/DDBJ whole genome shotgun (WGS) entry which is preliminary data.</text>
</comment>
<keyword evidence="3" id="KW-0378">Hydrolase</keyword>
<feature type="transmembrane region" description="Helical" evidence="1">
    <location>
        <begin position="108"/>
        <end position="130"/>
    </location>
</feature>
<protein>
    <submittedName>
        <fullName evidence="3">CPBP family intramembrane metalloprotease</fullName>
        <ecNumber evidence="3">3.4.-.-</ecNumber>
    </submittedName>
</protein>
<keyword evidence="1" id="KW-0472">Membrane</keyword>
<dbReference type="PANTHER" id="PTHR39430:SF1">
    <property type="entry name" value="PROTEASE"/>
    <property type="match status" value="1"/>
</dbReference>
<feature type="transmembrane region" description="Helical" evidence="1">
    <location>
        <begin position="52"/>
        <end position="70"/>
    </location>
</feature>
<feature type="transmembrane region" description="Helical" evidence="1">
    <location>
        <begin position="20"/>
        <end position="40"/>
    </location>
</feature>
<reference evidence="3 4" key="1">
    <citation type="submission" date="2023-06" db="EMBL/GenBank/DDBJ databases">
        <title>Alteromonas sp. ASW11-36 isolated from intertidal sand.</title>
        <authorList>
            <person name="Li Y."/>
        </authorList>
    </citation>
    <scope>NUCLEOTIDE SEQUENCE [LARGE SCALE GENOMIC DNA]</scope>
    <source>
        <strain evidence="3 4">ASW11-36</strain>
    </source>
</reference>
<accession>A0ABT7SW78</accession>
<evidence type="ECO:0000256" key="1">
    <source>
        <dbReference type="SAM" id="Phobius"/>
    </source>
</evidence>
<feature type="transmembrane region" description="Helical" evidence="1">
    <location>
        <begin position="142"/>
        <end position="162"/>
    </location>
</feature>
<dbReference type="EC" id="3.4.-.-" evidence="3"/>
<feature type="domain" description="CAAX prenyl protease 2/Lysostaphin resistance protein A-like" evidence="2">
    <location>
        <begin position="51"/>
        <end position="147"/>
    </location>
</feature>
<keyword evidence="3" id="KW-0482">Metalloprotease</keyword>
<gene>
    <name evidence="3" type="ORF">QTP81_07310</name>
</gene>
<dbReference type="EMBL" id="JAUCBP010000007">
    <property type="protein sequence ID" value="MDM7860400.1"/>
    <property type="molecule type" value="Genomic_DNA"/>
</dbReference>
<dbReference type="RefSeq" id="WP_289364703.1">
    <property type="nucleotide sequence ID" value="NZ_JAUCBP010000007.1"/>
</dbReference>
<dbReference type="PANTHER" id="PTHR39430">
    <property type="entry name" value="MEMBRANE-ASSOCIATED PROTEASE-RELATED"/>
    <property type="match status" value="1"/>
</dbReference>
<evidence type="ECO:0000259" key="2">
    <source>
        <dbReference type="Pfam" id="PF02517"/>
    </source>
</evidence>
<feature type="transmembrane region" description="Helical" evidence="1">
    <location>
        <begin position="182"/>
        <end position="202"/>
    </location>
</feature>
<dbReference type="GO" id="GO:0008237">
    <property type="term" value="F:metallopeptidase activity"/>
    <property type="evidence" value="ECO:0007669"/>
    <property type="project" value="UniProtKB-KW"/>
</dbReference>
<feature type="transmembrane region" description="Helical" evidence="1">
    <location>
        <begin position="82"/>
        <end position="102"/>
    </location>
</feature>
<name>A0ABT7SW78_9ALTE</name>